<dbReference type="AlphaFoldDB" id="A0AAU7V577"/>
<dbReference type="KEGG" id="sapp:SAC06_07120"/>
<dbReference type="InterPro" id="IPR058627">
    <property type="entry name" value="MdtA-like_C"/>
</dbReference>
<dbReference type="RefSeq" id="WP_350257621.1">
    <property type="nucleotide sequence ID" value="NZ_CP138335.1"/>
</dbReference>
<dbReference type="Gene3D" id="2.40.420.20">
    <property type="match status" value="1"/>
</dbReference>
<evidence type="ECO:0000259" key="2">
    <source>
        <dbReference type="Pfam" id="PF25967"/>
    </source>
</evidence>
<feature type="domain" description="Peptidoglycan binding-like" evidence="1">
    <location>
        <begin position="3"/>
        <end position="48"/>
    </location>
</feature>
<organism evidence="3">
    <name type="scientific">Scrofimicrobium appendicitidis</name>
    <dbReference type="NCBI Taxonomy" id="3079930"/>
    <lineage>
        <taxon>Bacteria</taxon>
        <taxon>Bacillati</taxon>
        <taxon>Actinomycetota</taxon>
        <taxon>Actinomycetes</taxon>
        <taxon>Actinomycetales</taxon>
        <taxon>Actinomycetaceae</taxon>
        <taxon>Scrofimicrobium</taxon>
    </lineage>
</organism>
<dbReference type="Pfam" id="PF25967">
    <property type="entry name" value="RND-MFP_C"/>
    <property type="match status" value="1"/>
</dbReference>
<evidence type="ECO:0000259" key="1">
    <source>
        <dbReference type="Pfam" id="PF01471"/>
    </source>
</evidence>
<dbReference type="InterPro" id="IPR002477">
    <property type="entry name" value="Peptidoglycan-bd-like"/>
</dbReference>
<accession>A0AAU7V577</accession>
<name>A0AAU7V577_9ACTO</name>
<dbReference type="SUPFAM" id="SSF47090">
    <property type="entry name" value="PGBD-like"/>
    <property type="match status" value="1"/>
</dbReference>
<dbReference type="Pfam" id="PF01471">
    <property type="entry name" value="PG_binding_1"/>
    <property type="match status" value="1"/>
</dbReference>
<gene>
    <name evidence="3" type="ORF">SAC06_07120</name>
</gene>
<evidence type="ECO:0000313" key="3">
    <source>
        <dbReference type="EMBL" id="XBW07415.1"/>
    </source>
</evidence>
<dbReference type="Gene3D" id="1.10.101.10">
    <property type="entry name" value="PGBD-like superfamily/PGBD"/>
    <property type="match status" value="1"/>
</dbReference>
<feature type="domain" description="Multidrug resistance protein MdtA-like C-terminal permuted SH3" evidence="2">
    <location>
        <begin position="178"/>
        <end position="229"/>
    </location>
</feature>
<dbReference type="InterPro" id="IPR036365">
    <property type="entry name" value="PGBD-like_sf"/>
</dbReference>
<protein>
    <submittedName>
        <fullName evidence="3">Peptidoglycan-binding domain-containing protein</fullName>
    </submittedName>
</protein>
<dbReference type="EMBL" id="CP138335">
    <property type="protein sequence ID" value="XBW07415.1"/>
    <property type="molecule type" value="Genomic_DNA"/>
</dbReference>
<proteinExistence type="predicted"/>
<dbReference type="InterPro" id="IPR036366">
    <property type="entry name" value="PGBDSf"/>
</dbReference>
<reference evidence="3" key="1">
    <citation type="submission" date="2023-11" db="EMBL/GenBank/DDBJ databases">
        <title>Scrofimicrobium hongkongense sp. nov., isolated from a patient with peritonitis.</title>
        <authorList>
            <person name="Lao H.Y."/>
            <person name="Wong A.Y.P."/>
            <person name="Ng T.L."/>
            <person name="Wong R.Y.L."/>
            <person name="Yau M.C.Y."/>
            <person name="Lam J.Y.W."/>
            <person name="Siu G.K.H."/>
        </authorList>
    </citation>
    <scope>NUCLEOTIDE SEQUENCE</scope>
    <source>
        <strain evidence="3">R131</strain>
    </source>
</reference>
<sequence>MAGSDVEQLNLMLVALGYLWASDDQYDQWTEAAVQQWHEDQGLDPTGSVPLGQLVAVPLLPTSLNLDREQLRPGAKLNGGEELVTRVQSTPEFILSLTPSQAASIPPGAKITVRLDDLTWDAVTAETRTDDETGQIELVLSAPGGGPVCGDECHSLPGDEQLFLPTEVVLVPEVSGPVVPVGALAVEPDGSAFVQVVASSNNVEHRPVQILASDRGIVLVSGVEVGEKVALASQLVAGQLPNGQPQSGE</sequence>